<dbReference type="RefSeq" id="WP_114268915.1">
    <property type="nucleotide sequence ID" value="NZ_JACNWG010000026.1"/>
</dbReference>
<sequence length="94" mass="10343">MFQMSTLQMKTCNLVMLLVTCFTLSGCGDKDKKDFMAGCTDGSTNELAVKLCSCAYGKMKFKYGGDSGWMEKALQSSPQEFTAKMNETVTSCMQ</sequence>
<dbReference type="EMBL" id="UFBM01000101">
    <property type="protein sequence ID" value="SSG11361.1"/>
    <property type="molecule type" value="Genomic_DNA"/>
</dbReference>
<dbReference type="AlphaFoldDB" id="A0ABD7NBF9"/>
<organism evidence="1 2">
    <name type="scientific">Klebsiella quasipneumoniae</name>
    <dbReference type="NCBI Taxonomy" id="1463165"/>
    <lineage>
        <taxon>Bacteria</taxon>
        <taxon>Pseudomonadati</taxon>
        <taxon>Pseudomonadota</taxon>
        <taxon>Gammaproteobacteria</taxon>
        <taxon>Enterobacterales</taxon>
        <taxon>Enterobacteriaceae</taxon>
        <taxon>Klebsiella/Raoultella group</taxon>
        <taxon>Klebsiella</taxon>
        <taxon>Klebsiella pneumoniae complex</taxon>
    </lineage>
</organism>
<evidence type="ECO:0000313" key="2">
    <source>
        <dbReference type="Proteomes" id="UP000252079"/>
    </source>
</evidence>
<protein>
    <recommendedName>
        <fullName evidence="3">Lipoprotein</fullName>
    </recommendedName>
</protein>
<evidence type="ECO:0008006" key="3">
    <source>
        <dbReference type="Google" id="ProtNLM"/>
    </source>
</evidence>
<name>A0ABD7NBF9_9ENTR</name>
<evidence type="ECO:0000313" key="1">
    <source>
        <dbReference type="EMBL" id="SSG11361.1"/>
    </source>
</evidence>
<proteinExistence type="predicted"/>
<comment type="caution">
    <text evidence="1">The sequence shown here is derived from an EMBL/GenBank/DDBJ whole genome shotgun (WGS) entry which is preliminary data.</text>
</comment>
<accession>A0ABD7NBF9</accession>
<dbReference type="Proteomes" id="UP000252079">
    <property type="component" value="Unassembled WGS sequence"/>
</dbReference>
<reference evidence="1 2" key="1">
    <citation type="submission" date="2018-07" db="EMBL/GenBank/DDBJ databases">
        <authorList>
            <consortium name="Pathogen Informatics"/>
        </authorList>
    </citation>
    <scope>NUCLEOTIDE SEQUENCE [LARGE SCALE GENOMIC DNA]</scope>
    <source>
        <strain evidence="1 2">4300STDY6636950</strain>
    </source>
</reference>
<gene>
    <name evidence="1" type="ORF">SAMEA23995918_05626</name>
</gene>